<dbReference type="Proteomes" id="UP001303046">
    <property type="component" value="Unassembled WGS sequence"/>
</dbReference>
<keyword evidence="3" id="KW-1185">Reference proteome</keyword>
<feature type="region of interest" description="Disordered" evidence="1">
    <location>
        <begin position="330"/>
        <end position="355"/>
    </location>
</feature>
<accession>A0ABR1DZ97</accession>
<evidence type="ECO:0000313" key="3">
    <source>
        <dbReference type="Proteomes" id="UP001303046"/>
    </source>
</evidence>
<name>A0ABR1DZ97_NECAM</name>
<gene>
    <name evidence="2" type="primary">Necator_chrV.g19029</name>
    <name evidence="2" type="ORF">RB195_014238</name>
</gene>
<dbReference type="PANTHER" id="PTHR21325:SF26">
    <property type="entry name" value="LIPASE_GDSL DOMAIN-CONTAINING PROTEIN"/>
    <property type="match status" value="1"/>
</dbReference>
<evidence type="ECO:0000256" key="1">
    <source>
        <dbReference type="SAM" id="MobiDB-lite"/>
    </source>
</evidence>
<dbReference type="EMBL" id="JAVFWL010000005">
    <property type="protein sequence ID" value="KAK6755724.1"/>
    <property type="molecule type" value="Genomic_DNA"/>
</dbReference>
<feature type="compositionally biased region" description="Basic and acidic residues" evidence="1">
    <location>
        <begin position="330"/>
        <end position="348"/>
    </location>
</feature>
<sequence length="576" mass="65448">MKANDPQRLPEAAGYQATALTWLLFPIVGISPRKDKILHSATEFKFDVEFALTELKNNLKRAIVSIIGVRHPQFLVPVTEDQEIKTCSEQRLFKKHKLYEEYRKALYQIQNERKFDTKDVNVVVHGFEGETNSLFHDTCRFDRSLCSKDMKHLSTNSNKLLAIAYWNSFLEPVGRKSTKSDITSFKTKLRCPSKIIIAFVNDDSVAVFVSLRRTIINWDHFASLAGFWEDSALDDINEEYDLFVEHLHNCTKKAESFKTTTVSVETEAVMEALDNQGVPTLYIKLNLQNTMFMCNGSRMPTLNGTNISECTSYVYLGRELTMMNDLTPRARQEEKSGLGSVQEHRGCSEEDQEHPDPCSPLQHHFTYCFDLCFGNLAISQAGRKRGSKIRHAAVSAIESKIRWAGHVMRFDDNRWTRAVSDWIPHYIKRSRWSDFFTKSFKENYDALRVPRKERTTGRLWHAIGTNDVEELTGTRSISLKINGSQGDKEDGNLSPYNSAGYIAQTASAAKSIGGKLECAREVMKPSTYVPADANHVRPGDIKIIAGMGDSYMAAFACMFPLSEEIMLPTRGEPRRK</sequence>
<dbReference type="PANTHER" id="PTHR21325">
    <property type="entry name" value="PHOSPHOLIPASE B, PLB1"/>
    <property type="match status" value="1"/>
</dbReference>
<protein>
    <submittedName>
        <fullName evidence="2">Uncharacterized protein</fullName>
    </submittedName>
</protein>
<proteinExistence type="predicted"/>
<organism evidence="2 3">
    <name type="scientific">Necator americanus</name>
    <name type="common">Human hookworm</name>
    <dbReference type="NCBI Taxonomy" id="51031"/>
    <lineage>
        <taxon>Eukaryota</taxon>
        <taxon>Metazoa</taxon>
        <taxon>Ecdysozoa</taxon>
        <taxon>Nematoda</taxon>
        <taxon>Chromadorea</taxon>
        <taxon>Rhabditida</taxon>
        <taxon>Rhabditina</taxon>
        <taxon>Rhabditomorpha</taxon>
        <taxon>Strongyloidea</taxon>
        <taxon>Ancylostomatidae</taxon>
        <taxon>Bunostominae</taxon>
        <taxon>Necator</taxon>
    </lineage>
</organism>
<comment type="caution">
    <text evidence="2">The sequence shown here is derived from an EMBL/GenBank/DDBJ whole genome shotgun (WGS) entry which is preliminary data.</text>
</comment>
<reference evidence="2 3" key="1">
    <citation type="submission" date="2023-08" db="EMBL/GenBank/DDBJ databases">
        <title>A Necator americanus chromosomal reference genome.</title>
        <authorList>
            <person name="Ilik V."/>
            <person name="Petrzelkova K.J."/>
            <person name="Pardy F."/>
            <person name="Fuh T."/>
            <person name="Niatou-Singa F.S."/>
            <person name="Gouil Q."/>
            <person name="Baker L."/>
            <person name="Ritchie M.E."/>
            <person name="Jex A.R."/>
            <person name="Gazzola D."/>
            <person name="Li H."/>
            <person name="Toshio Fujiwara R."/>
            <person name="Zhan B."/>
            <person name="Aroian R.V."/>
            <person name="Pafco B."/>
            <person name="Schwarz E.M."/>
        </authorList>
    </citation>
    <scope>NUCLEOTIDE SEQUENCE [LARGE SCALE GENOMIC DNA]</scope>
    <source>
        <strain evidence="2 3">Aroian</strain>
        <tissue evidence="2">Whole animal</tissue>
    </source>
</reference>
<dbReference type="InterPro" id="IPR038885">
    <property type="entry name" value="PLB1"/>
</dbReference>
<evidence type="ECO:0000313" key="2">
    <source>
        <dbReference type="EMBL" id="KAK6755724.1"/>
    </source>
</evidence>